<sequence>MSSSIATAVKESIPAAEAAASSPIPSDVEPRLPPSPPLSCSPSITSKEPSKPVSKLLRLLQDLKAGDFTEQPPWDKRRLLSEEYIELWERLEEDEGLKAWVEHKLRYDYDHDTQHFIIRMPTRLHDTLIARVVAQLKEQLDTISSTNAEVRKTIKKSAQECNGHYVHDSGGEIKTVIGLDTEYTPPRRSTKTKKATLNVWRYGSSLNNEGREISDCTREVKDEPFRSDDGDSLQGNLALTLADFLPPHILPTITPANRDLPVTIPFDLLTSDLEQSEAEMDIMRRGRSGLTPPKIWAERKRAPEEELDTGRERKYQAVEEAEERKASQEDSDYSPPRRVTQEQEPGPVAADRRLAIPRRSSRRSRG</sequence>
<dbReference type="OrthoDB" id="3485856at2759"/>
<organism evidence="2 3">
    <name type="scientific">Cryomyces minteri</name>
    <dbReference type="NCBI Taxonomy" id="331657"/>
    <lineage>
        <taxon>Eukaryota</taxon>
        <taxon>Fungi</taxon>
        <taxon>Dikarya</taxon>
        <taxon>Ascomycota</taxon>
        <taxon>Pezizomycotina</taxon>
        <taxon>Dothideomycetes</taxon>
        <taxon>Dothideomycetes incertae sedis</taxon>
        <taxon>Cryomyces</taxon>
    </lineage>
</organism>
<feature type="compositionally biased region" description="Basic residues" evidence="1">
    <location>
        <begin position="355"/>
        <end position="366"/>
    </location>
</feature>
<accession>A0A4V6WL96</accession>
<name>A0A4V6WL96_9PEZI</name>
<reference evidence="2 3" key="1">
    <citation type="submission" date="2017-03" db="EMBL/GenBank/DDBJ databases">
        <title>Genomes of endolithic fungi from Antarctica.</title>
        <authorList>
            <person name="Coleine C."/>
            <person name="Masonjones S."/>
            <person name="Stajich J.E."/>
        </authorList>
    </citation>
    <scope>NUCLEOTIDE SEQUENCE [LARGE SCALE GENOMIC DNA]</scope>
    <source>
        <strain evidence="2 3">CCFEE 5187</strain>
    </source>
</reference>
<comment type="caution">
    <text evidence="2">The sequence shown here is derived from an EMBL/GenBank/DDBJ whole genome shotgun (WGS) entry which is preliminary data.</text>
</comment>
<feature type="region of interest" description="Disordered" evidence="1">
    <location>
        <begin position="283"/>
        <end position="366"/>
    </location>
</feature>
<protein>
    <submittedName>
        <fullName evidence="2">Uncharacterized protein</fullName>
    </submittedName>
</protein>
<feature type="region of interest" description="Disordered" evidence="1">
    <location>
        <begin position="1"/>
        <end position="49"/>
    </location>
</feature>
<evidence type="ECO:0000256" key="1">
    <source>
        <dbReference type="SAM" id="MobiDB-lite"/>
    </source>
</evidence>
<keyword evidence="3" id="KW-1185">Reference proteome</keyword>
<evidence type="ECO:0000313" key="3">
    <source>
        <dbReference type="Proteomes" id="UP000308768"/>
    </source>
</evidence>
<feature type="compositionally biased region" description="Basic and acidic residues" evidence="1">
    <location>
        <begin position="296"/>
        <end position="328"/>
    </location>
</feature>
<dbReference type="AlphaFoldDB" id="A0A4V6WL96"/>
<evidence type="ECO:0000313" key="2">
    <source>
        <dbReference type="EMBL" id="TKA79669.1"/>
    </source>
</evidence>
<dbReference type="EMBL" id="NAJN01000088">
    <property type="protein sequence ID" value="TKA79669.1"/>
    <property type="molecule type" value="Genomic_DNA"/>
</dbReference>
<gene>
    <name evidence="2" type="ORF">B0A49_04708</name>
</gene>
<dbReference type="Proteomes" id="UP000308768">
    <property type="component" value="Unassembled WGS sequence"/>
</dbReference>
<feature type="compositionally biased region" description="Low complexity" evidence="1">
    <location>
        <begin position="11"/>
        <end position="27"/>
    </location>
</feature>
<proteinExistence type="predicted"/>